<dbReference type="InterPro" id="IPR011711">
    <property type="entry name" value="GntR_C"/>
</dbReference>
<evidence type="ECO:0000313" key="5">
    <source>
        <dbReference type="EMBL" id="QEE30313.1"/>
    </source>
</evidence>
<dbReference type="SMART" id="SM00895">
    <property type="entry name" value="FCD"/>
    <property type="match status" value="1"/>
</dbReference>
<dbReference type="Gene3D" id="1.20.120.530">
    <property type="entry name" value="GntR ligand-binding domain-like"/>
    <property type="match status" value="1"/>
</dbReference>
<dbReference type="AlphaFoldDB" id="A0A5B9EDM8"/>
<keyword evidence="3" id="KW-0804">Transcription</keyword>
<evidence type="ECO:0000256" key="1">
    <source>
        <dbReference type="ARBA" id="ARBA00023015"/>
    </source>
</evidence>
<dbReference type="OrthoDB" id="9799482at2"/>
<dbReference type="Pfam" id="PF07729">
    <property type="entry name" value="FCD"/>
    <property type="match status" value="1"/>
</dbReference>
<dbReference type="SUPFAM" id="SSF46785">
    <property type="entry name" value="Winged helix' DNA-binding domain"/>
    <property type="match status" value="1"/>
</dbReference>
<dbReference type="Pfam" id="PF00392">
    <property type="entry name" value="GntR"/>
    <property type="match status" value="1"/>
</dbReference>
<evidence type="ECO:0000256" key="2">
    <source>
        <dbReference type="ARBA" id="ARBA00023125"/>
    </source>
</evidence>
<dbReference type="GO" id="GO:0003700">
    <property type="term" value="F:DNA-binding transcription factor activity"/>
    <property type="evidence" value="ECO:0007669"/>
    <property type="project" value="InterPro"/>
</dbReference>
<feature type="domain" description="HTH gntR-type" evidence="4">
    <location>
        <begin position="12"/>
        <end position="80"/>
    </location>
</feature>
<dbReference type="InterPro" id="IPR036388">
    <property type="entry name" value="WH-like_DNA-bd_sf"/>
</dbReference>
<proteinExistence type="predicted"/>
<dbReference type="SUPFAM" id="SSF48008">
    <property type="entry name" value="GntR ligand-binding domain-like"/>
    <property type="match status" value="1"/>
</dbReference>
<dbReference type="EMBL" id="CP042806">
    <property type="protein sequence ID" value="QEE30313.1"/>
    <property type="molecule type" value="Genomic_DNA"/>
</dbReference>
<dbReference type="Proteomes" id="UP000321820">
    <property type="component" value="Chromosome"/>
</dbReference>
<protein>
    <submittedName>
        <fullName evidence="5">FadR family transcriptional regulator</fullName>
    </submittedName>
</protein>
<dbReference type="Gene3D" id="1.10.10.10">
    <property type="entry name" value="Winged helix-like DNA-binding domain superfamily/Winged helix DNA-binding domain"/>
    <property type="match status" value="1"/>
</dbReference>
<reference evidence="5 6" key="1">
    <citation type="submission" date="2019-08" db="EMBL/GenBank/DDBJ databases">
        <title>Complete genome sequence of Terriglobus albidus strain ORNL.</title>
        <authorList>
            <person name="Podar M."/>
        </authorList>
    </citation>
    <scope>NUCLEOTIDE SEQUENCE [LARGE SCALE GENOMIC DNA]</scope>
    <source>
        <strain evidence="5 6">ORNL</strain>
    </source>
</reference>
<dbReference type="KEGG" id="talb:FTW19_21415"/>
<dbReference type="PRINTS" id="PR00035">
    <property type="entry name" value="HTHGNTR"/>
</dbReference>
<dbReference type="PANTHER" id="PTHR43537:SF5">
    <property type="entry name" value="UXU OPERON TRANSCRIPTIONAL REGULATOR"/>
    <property type="match status" value="1"/>
</dbReference>
<name>A0A5B9EDM8_9BACT</name>
<evidence type="ECO:0000259" key="4">
    <source>
        <dbReference type="PROSITE" id="PS50949"/>
    </source>
</evidence>
<dbReference type="CDD" id="cd07377">
    <property type="entry name" value="WHTH_GntR"/>
    <property type="match status" value="1"/>
</dbReference>
<dbReference type="SMART" id="SM00345">
    <property type="entry name" value="HTH_GNTR"/>
    <property type="match status" value="1"/>
</dbReference>
<evidence type="ECO:0000256" key="3">
    <source>
        <dbReference type="ARBA" id="ARBA00023163"/>
    </source>
</evidence>
<sequence length="239" mass="27063">MRDKAGPSVKDDRVTSRIITDLKSRIADGRLRPGERLATERELAEEFGVNRASVRQVLKVLETMGILTQRVGDGTYLSLTAENILDEPIEFLLLLEDIRGEELFQTRILMEPELAARAAERADSGDIGALARAIEDLRSSTSSTERVLADLSFHDAVYRASGDRICQILFKRLHRVTMDSMMSLSGIELERPLHFHERIASAIRAHDPEAARSIMREHLEDANARFVMLRKRRSRASRK</sequence>
<keyword evidence="2" id="KW-0238">DNA-binding</keyword>
<keyword evidence="6" id="KW-1185">Reference proteome</keyword>
<dbReference type="InterPro" id="IPR008920">
    <property type="entry name" value="TF_FadR/GntR_C"/>
</dbReference>
<dbReference type="InterPro" id="IPR000524">
    <property type="entry name" value="Tscrpt_reg_HTH_GntR"/>
</dbReference>
<evidence type="ECO:0000313" key="6">
    <source>
        <dbReference type="Proteomes" id="UP000321820"/>
    </source>
</evidence>
<dbReference type="PANTHER" id="PTHR43537">
    <property type="entry name" value="TRANSCRIPTIONAL REGULATOR, GNTR FAMILY"/>
    <property type="match status" value="1"/>
</dbReference>
<organism evidence="5 6">
    <name type="scientific">Terriglobus albidus</name>
    <dbReference type="NCBI Taxonomy" id="1592106"/>
    <lineage>
        <taxon>Bacteria</taxon>
        <taxon>Pseudomonadati</taxon>
        <taxon>Acidobacteriota</taxon>
        <taxon>Terriglobia</taxon>
        <taxon>Terriglobales</taxon>
        <taxon>Acidobacteriaceae</taxon>
        <taxon>Terriglobus</taxon>
    </lineage>
</organism>
<dbReference type="InterPro" id="IPR036390">
    <property type="entry name" value="WH_DNA-bd_sf"/>
</dbReference>
<dbReference type="PROSITE" id="PS50949">
    <property type="entry name" value="HTH_GNTR"/>
    <property type="match status" value="1"/>
</dbReference>
<gene>
    <name evidence="5" type="ORF">FTW19_21415</name>
</gene>
<keyword evidence="1" id="KW-0805">Transcription regulation</keyword>
<accession>A0A5B9EDM8</accession>
<dbReference type="GO" id="GO:0003677">
    <property type="term" value="F:DNA binding"/>
    <property type="evidence" value="ECO:0007669"/>
    <property type="project" value="UniProtKB-KW"/>
</dbReference>